<dbReference type="EMBL" id="CAXKWB010120625">
    <property type="protein sequence ID" value="CAL4236721.1"/>
    <property type="molecule type" value="Genomic_DNA"/>
</dbReference>
<evidence type="ECO:0000256" key="6">
    <source>
        <dbReference type="ARBA" id="ARBA00023242"/>
    </source>
</evidence>
<dbReference type="Pfam" id="PF00096">
    <property type="entry name" value="zf-C2H2"/>
    <property type="match status" value="1"/>
</dbReference>
<dbReference type="GO" id="GO:0006355">
    <property type="term" value="P:regulation of DNA-templated transcription"/>
    <property type="evidence" value="ECO:0007669"/>
    <property type="project" value="UniProtKB-ARBA"/>
</dbReference>
<dbReference type="Pfam" id="PF13465">
    <property type="entry name" value="zf-H2C2_2"/>
    <property type="match status" value="1"/>
</dbReference>
<evidence type="ECO:0000259" key="9">
    <source>
        <dbReference type="PROSITE" id="PS50157"/>
    </source>
</evidence>
<dbReference type="InterPro" id="IPR013087">
    <property type="entry name" value="Znf_C2H2_type"/>
</dbReference>
<comment type="subcellular location">
    <subcellularLocation>
        <location evidence="1">Nucleus</location>
    </subcellularLocation>
</comment>
<feature type="region of interest" description="Disordered" evidence="8">
    <location>
        <begin position="84"/>
        <end position="103"/>
    </location>
</feature>
<dbReference type="SUPFAM" id="SSF57667">
    <property type="entry name" value="beta-beta-alpha zinc fingers"/>
    <property type="match status" value="2"/>
</dbReference>
<dbReference type="FunFam" id="3.30.160.60:FF:002343">
    <property type="entry name" value="Zinc finger protein 33A"/>
    <property type="match status" value="1"/>
</dbReference>
<evidence type="ECO:0000256" key="7">
    <source>
        <dbReference type="PROSITE-ProRule" id="PRU00042"/>
    </source>
</evidence>
<dbReference type="GO" id="GO:0008270">
    <property type="term" value="F:zinc ion binding"/>
    <property type="evidence" value="ECO:0007669"/>
    <property type="project" value="UniProtKB-KW"/>
</dbReference>
<dbReference type="PROSITE" id="PS00028">
    <property type="entry name" value="ZINC_FINGER_C2H2_1"/>
    <property type="match status" value="2"/>
</dbReference>
<dbReference type="InterPro" id="IPR036236">
    <property type="entry name" value="Znf_C2H2_sf"/>
</dbReference>
<evidence type="ECO:0000313" key="10">
    <source>
        <dbReference type="EMBL" id="CAL4236721.1"/>
    </source>
</evidence>
<dbReference type="AlphaFoldDB" id="A0AAV2SU03"/>
<keyword evidence="2" id="KW-0479">Metal-binding</keyword>
<evidence type="ECO:0000256" key="8">
    <source>
        <dbReference type="SAM" id="MobiDB-lite"/>
    </source>
</evidence>
<feature type="compositionally biased region" description="Basic and acidic residues" evidence="8">
    <location>
        <begin position="85"/>
        <end position="97"/>
    </location>
</feature>
<dbReference type="GO" id="GO:0005634">
    <property type="term" value="C:nucleus"/>
    <property type="evidence" value="ECO:0007669"/>
    <property type="project" value="UniProtKB-SubCell"/>
</dbReference>
<evidence type="ECO:0000256" key="2">
    <source>
        <dbReference type="ARBA" id="ARBA00022723"/>
    </source>
</evidence>
<keyword evidence="11" id="KW-1185">Reference proteome</keyword>
<evidence type="ECO:0000256" key="3">
    <source>
        <dbReference type="ARBA" id="ARBA00022737"/>
    </source>
</evidence>
<feature type="domain" description="C2H2-type" evidence="9">
    <location>
        <begin position="63"/>
        <end position="90"/>
    </location>
</feature>
<protein>
    <recommendedName>
        <fullName evidence="9">C2H2-type domain-containing protein</fullName>
    </recommendedName>
</protein>
<dbReference type="PANTHER" id="PTHR23234">
    <property type="entry name" value="ZNF44 PROTEIN"/>
    <property type="match status" value="1"/>
</dbReference>
<gene>
    <name evidence="10" type="ORF">MNOR_LOCUS40316</name>
</gene>
<organism evidence="10 11">
    <name type="scientific">Meganyctiphanes norvegica</name>
    <name type="common">Northern krill</name>
    <name type="synonym">Thysanopoda norvegica</name>
    <dbReference type="NCBI Taxonomy" id="48144"/>
    <lineage>
        <taxon>Eukaryota</taxon>
        <taxon>Metazoa</taxon>
        <taxon>Ecdysozoa</taxon>
        <taxon>Arthropoda</taxon>
        <taxon>Crustacea</taxon>
        <taxon>Multicrustacea</taxon>
        <taxon>Malacostraca</taxon>
        <taxon>Eumalacostraca</taxon>
        <taxon>Eucarida</taxon>
        <taxon>Euphausiacea</taxon>
        <taxon>Euphausiidae</taxon>
        <taxon>Meganyctiphanes</taxon>
    </lineage>
</organism>
<comment type="caution">
    <text evidence="10">The sequence shown here is derived from an EMBL/GenBank/DDBJ whole genome shotgun (WGS) entry which is preliminary data.</text>
</comment>
<feature type="domain" description="C2H2-type" evidence="9">
    <location>
        <begin position="25"/>
        <end position="53"/>
    </location>
</feature>
<reference evidence="10 11" key="1">
    <citation type="submission" date="2024-05" db="EMBL/GenBank/DDBJ databases">
        <authorList>
            <person name="Wallberg A."/>
        </authorList>
    </citation>
    <scope>NUCLEOTIDE SEQUENCE [LARGE SCALE GENOMIC DNA]</scope>
</reference>
<dbReference type="PANTHER" id="PTHR23234:SF8">
    <property type="entry name" value="C2H2-TYPE DOMAIN-CONTAINING PROTEIN"/>
    <property type="match status" value="1"/>
</dbReference>
<accession>A0AAV2SU03</accession>
<dbReference type="InterPro" id="IPR050758">
    <property type="entry name" value="Znf_C2H2-type"/>
</dbReference>
<dbReference type="PROSITE" id="PS50157">
    <property type="entry name" value="ZINC_FINGER_C2H2_2"/>
    <property type="match status" value="2"/>
</dbReference>
<dbReference type="FunFam" id="3.30.160.60:FF:000953">
    <property type="entry name" value="Zinc finger protein 691"/>
    <property type="match status" value="1"/>
</dbReference>
<keyword evidence="3" id="KW-0677">Repeat</keyword>
<evidence type="ECO:0000313" key="11">
    <source>
        <dbReference type="Proteomes" id="UP001497623"/>
    </source>
</evidence>
<feature type="non-terminal residue" evidence="10">
    <location>
        <position position="103"/>
    </location>
</feature>
<keyword evidence="5" id="KW-0862">Zinc</keyword>
<sequence>MGVQPMCWKSGLSRHQITHTGEKPYQCNQCEKAFARTSHLIRHQRIIHTGENHQIVHTGKKTYQCNICEKAFSNKGNLTRHQRIHTGEQHKSVHTGEKPYQCN</sequence>
<dbReference type="Proteomes" id="UP001497623">
    <property type="component" value="Unassembled WGS sequence"/>
</dbReference>
<name>A0AAV2SU03_MEGNR</name>
<proteinExistence type="predicted"/>
<keyword evidence="4 7" id="KW-0863">Zinc-finger</keyword>
<evidence type="ECO:0000256" key="1">
    <source>
        <dbReference type="ARBA" id="ARBA00004123"/>
    </source>
</evidence>
<evidence type="ECO:0000256" key="4">
    <source>
        <dbReference type="ARBA" id="ARBA00022771"/>
    </source>
</evidence>
<evidence type="ECO:0000256" key="5">
    <source>
        <dbReference type="ARBA" id="ARBA00022833"/>
    </source>
</evidence>
<keyword evidence="6" id="KW-0539">Nucleus</keyword>
<dbReference type="Gene3D" id="3.30.160.60">
    <property type="entry name" value="Classic Zinc Finger"/>
    <property type="match status" value="3"/>
</dbReference>
<dbReference type="SMART" id="SM00355">
    <property type="entry name" value="ZnF_C2H2"/>
    <property type="match status" value="2"/>
</dbReference>